<dbReference type="Proteomes" id="UP000190274">
    <property type="component" value="Chromosome H"/>
</dbReference>
<keyword evidence="8 10" id="KW-0464">Manganese</keyword>
<organism evidence="12 13">
    <name type="scientific">Lachancea dasiensis</name>
    <dbReference type="NCBI Taxonomy" id="1072105"/>
    <lineage>
        <taxon>Eukaryota</taxon>
        <taxon>Fungi</taxon>
        <taxon>Dikarya</taxon>
        <taxon>Ascomycota</taxon>
        <taxon>Saccharomycotina</taxon>
        <taxon>Saccharomycetes</taxon>
        <taxon>Saccharomycetales</taxon>
        <taxon>Saccharomycetaceae</taxon>
        <taxon>Lachancea</taxon>
    </lineage>
</organism>
<dbReference type="GO" id="GO:0004170">
    <property type="term" value="F:dUTP diphosphatase activity"/>
    <property type="evidence" value="ECO:0007669"/>
    <property type="project" value="EnsemblFungi"/>
</dbReference>
<evidence type="ECO:0000256" key="8">
    <source>
        <dbReference type="ARBA" id="ARBA00023211"/>
    </source>
</evidence>
<dbReference type="GO" id="GO:0046872">
    <property type="term" value="F:metal ion binding"/>
    <property type="evidence" value="ECO:0007669"/>
    <property type="project" value="UniProtKB-KW"/>
</dbReference>
<dbReference type="InterPro" id="IPR029001">
    <property type="entry name" value="ITPase-like_fam"/>
</dbReference>
<dbReference type="GO" id="GO:0005737">
    <property type="term" value="C:cytoplasm"/>
    <property type="evidence" value="ECO:0007669"/>
    <property type="project" value="UniProtKB-SubCell"/>
</dbReference>
<dbReference type="InterPro" id="IPR002637">
    <property type="entry name" value="RdgB/HAM1"/>
</dbReference>
<name>A0A1G4K628_9SACH</name>
<feature type="binding site" evidence="10">
    <location>
        <begin position="74"/>
        <end position="75"/>
    </location>
    <ligand>
        <name>ITP</name>
        <dbReference type="ChEBI" id="CHEBI:61402"/>
    </ligand>
</feature>
<keyword evidence="13" id="KW-1185">Reference proteome</keyword>
<keyword evidence="7 10" id="KW-0546">Nucleotide metabolism</keyword>
<dbReference type="GO" id="GO:0047840">
    <property type="term" value="F:dCTP diphosphatase activity"/>
    <property type="evidence" value="ECO:0007669"/>
    <property type="project" value="EnsemblFungi"/>
</dbReference>
<dbReference type="NCBIfam" id="TIGR00042">
    <property type="entry name" value="RdgB/HAM1 family non-canonical purine NTP pyrophosphatase"/>
    <property type="match status" value="1"/>
</dbReference>
<keyword evidence="9 10" id="KW-0539">Nucleus</keyword>
<evidence type="ECO:0000256" key="4">
    <source>
        <dbReference type="ARBA" id="ARBA00022741"/>
    </source>
</evidence>
<feature type="binding site" evidence="10">
    <location>
        <begin position="9"/>
        <end position="14"/>
    </location>
    <ligand>
        <name>ITP</name>
        <dbReference type="ChEBI" id="CHEBI:61402"/>
    </ligand>
</feature>
<feature type="binding site" evidence="10">
    <location>
        <position position="56"/>
    </location>
    <ligand>
        <name>ITP</name>
        <dbReference type="ChEBI" id="CHEBI:61402"/>
    </ligand>
</feature>
<dbReference type="Pfam" id="PF01725">
    <property type="entry name" value="Ham1p_like"/>
    <property type="match status" value="1"/>
</dbReference>
<dbReference type="OrthoDB" id="6288734at2759"/>
<dbReference type="GO" id="GO:0036222">
    <property type="term" value="F:XTP diphosphatase activity"/>
    <property type="evidence" value="ECO:0007669"/>
    <property type="project" value="UniProtKB-UniRule"/>
</dbReference>
<feature type="binding site" evidence="10">
    <location>
        <begin position="149"/>
        <end position="152"/>
    </location>
    <ligand>
        <name>ITP</name>
        <dbReference type="ChEBI" id="CHEBI:61402"/>
    </ligand>
</feature>
<evidence type="ECO:0000256" key="9">
    <source>
        <dbReference type="ARBA" id="ARBA00023242"/>
    </source>
</evidence>
<dbReference type="GO" id="GO:0036219">
    <property type="term" value="F:GTP diphosphatase activity"/>
    <property type="evidence" value="ECO:0007669"/>
    <property type="project" value="EnsemblFungi"/>
</dbReference>
<comment type="caution">
    <text evidence="10">Lacks conserved residue(s) required for the propagation of feature annotation.</text>
</comment>
<feature type="binding site" evidence="10">
    <location>
        <position position="43"/>
    </location>
    <ligand>
        <name>Mg(2+)</name>
        <dbReference type="ChEBI" id="CHEBI:18420"/>
    </ligand>
</feature>
<feature type="binding site" evidence="10">
    <location>
        <position position="173"/>
    </location>
    <ligand>
        <name>ITP</name>
        <dbReference type="ChEBI" id="CHEBI:61402"/>
    </ligand>
</feature>
<evidence type="ECO:0000256" key="2">
    <source>
        <dbReference type="ARBA" id="ARBA00022490"/>
    </source>
</evidence>
<dbReference type="GO" id="GO:0035870">
    <property type="term" value="F:dITP diphosphatase activity"/>
    <property type="evidence" value="ECO:0007669"/>
    <property type="project" value="UniProtKB-UniRule"/>
</dbReference>
<keyword evidence="4 10" id="KW-0547">Nucleotide-binding</keyword>
<comment type="subunit">
    <text evidence="10">Homodimer.</text>
</comment>
<comment type="catalytic activity">
    <reaction evidence="10">
        <text>dITP + H2O = dIMP + diphosphate + H(+)</text>
        <dbReference type="Rhea" id="RHEA:28342"/>
        <dbReference type="ChEBI" id="CHEBI:15377"/>
        <dbReference type="ChEBI" id="CHEBI:15378"/>
        <dbReference type="ChEBI" id="CHEBI:33019"/>
        <dbReference type="ChEBI" id="CHEBI:61194"/>
        <dbReference type="ChEBI" id="CHEBI:61382"/>
        <dbReference type="EC" id="3.6.1.66"/>
    </reaction>
</comment>
<dbReference type="GO" id="GO:0036220">
    <property type="term" value="F:ITP diphosphatase activity"/>
    <property type="evidence" value="ECO:0007669"/>
    <property type="project" value="UniProtKB-UniRule"/>
</dbReference>
<dbReference type="GO" id="GO:0009213">
    <property type="term" value="P:pyrimidine deoxyribonucleoside triphosphate catabolic process"/>
    <property type="evidence" value="ECO:0007669"/>
    <property type="project" value="EnsemblFungi"/>
</dbReference>
<evidence type="ECO:0000256" key="7">
    <source>
        <dbReference type="ARBA" id="ARBA00023080"/>
    </source>
</evidence>
<dbReference type="HAMAP" id="MF_03148">
    <property type="entry name" value="HAM1_NTPase"/>
    <property type="match status" value="1"/>
</dbReference>
<keyword evidence="2 10" id="KW-0963">Cytoplasm</keyword>
<accession>A0A1G4K628</accession>
<evidence type="ECO:0000313" key="13">
    <source>
        <dbReference type="Proteomes" id="UP000190274"/>
    </source>
</evidence>
<comment type="catalytic activity">
    <reaction evidence="10">
        <text>XTP + H2O = XMP + diphosphate + H(+)</text>
        <dbReference type="Rhea" id="RHEA:28610"/>
        <dbReference type="ChEBI" id="CHEBI:15377"/>
        <dbReference type="ChEBI" id="CHEBI:15378"/>
        <dbReference type="ChEBI" id="CHEBI:33019"/>
        <dbReference type="ChEBI" id="CHEBI:57464"/>
        <dbReference type="ChEBI" id="CHEBI:61314"/>
        <dbReference type="EC" id="3.6.1.66"/>
    </reaction>
</comment>
<comment type="function">
    <text evidence="10">Pyrophosphatase that hydrolyzes non-canonical purine nucleotides such as inosine triphosphate (ITP), deoxyinosine triphosphate (dITP) or xanthosine 5'-triphosphate (XTP) to their respective monophosphate derivatives. The enzyme does not distinguish between the deoxy- and ribose forms. Probably excludes non-canonical purines from RNA and DNA precursor pools, thus preventing their incorporation into RNA and DNA and avoiding chromosomal lesions.</text>
</comment>
<dbReference type="EMBL" id="LT598461">
    <property type="protein sequence ID" value="SCU99280.1"/>
    <property type="molecule type" value="Genomic_DNA"/>
</dbReference>
<dbReference type="GO" id="GO:0036221">
    <property type="term" value="F:UTP diphosphatase activity"/>
    <property type="evidence" value="ECO:0007669"/>
    <property type="project" value="EnsemblFungi"/>
</dbReference>
<proteinExistence type="inferred from homology"/>
<evidence type="ECO:0000256" key="10">
    <source>
        <dbReference type="HAMAP-Rule" id="MF_03148"/>
    </source>
</evidence>
<evidence type="ECO:0000256" key="11">
    <source>
        <dbReference type="RuleBase" id="RU003781"/>
    </source>
</evidence>
<comment type="subcellular location">
    <subcellularLocation>
        <location evidence="10">Cytoplasm</location>
    </subcellularLocation>
    <subcellularLocation>
        <location evidence="10">Nucleus</location>
    </subcellularLocation>
</comment>
<gene>
    <name evidence="10" type="primary">HAM1</name>
    <name evidence="12" type="ORF">LADA_0H18712G</name>
</gene>
<dbReference type="FunFam" id="3.90.950.10:FF:000009">
    <property type="entry name" value="Inosine triphosphate pyrophosphatase"/>
    <property type="match status" value="1"/>
</dbReference>
<dbReference type="InterPro" id="IPR027502">
    <property type="entry name" value="ITPase"/>
</dbReference>
<dbReference type="GO" id="GO:0005634">
    <property type="term" value="C:nucleus"/>
    <property type="evidence" value="ECO:0007669"/>
    <property type="project" value="UniProtKB-SubCell"/>
</dbReference>
<evidence type="ECO:0000313" key="12">
    <source>
        <dbReference type="EMBL" id="SCU99280.1"/>
    </source>
</evidence>
<dbReference type="STRING" id="1266660.A0A1G4K628"/>
<dbReference type="Gene3D" id="3.90.950.10">
    <property type="match status" value="1"/>
</dbReference>
<comment type="cofactor">
    <cofactor evidence="10">
        <name>Mg(2+)</name>
        <dbReference type="ChEBI" id="CHEBI:18420"/>
    </cofactor>
    <cofactor evidence="10">
        <name>Mn(2+)</name>
        <dbReference type="ChEBI" id="CHEBI:29035"/>
    </cofactor>
    <text evidence="10">Binds 1 divalent metal cation per subunit; can use either Mg(2+) or Mn(2+).</text>
</comment>
<dbReference type="PANTHER" id="PTHR11067:SF9">
    <property type="entry name" value="INOSINE TRIPHOSPHATE PYROPHOSPHATASE"/>
    <property type="match status" value="1"/>
</dbReference>
<evidence type="ECO:0000256" key="5">
    <source>
        <dbReference type="ARBA" id="ARBA00022801"/>
    </source>
</evidence>
<dbReference type="GO" id="GO:0009217">
    <property type="term" value="P:purine deoxyribonucleoside triphosphate catabolic process"/>
    <property type="evidence" value="ECO:0007669"/>
    <property type="project" value="EnsemblFungi"/>
</dbReference>
<keyword evidence="5 10" id="KW-0378">Hydrolase</keyword>
<protein>
    <recommendedName>
        <fullName evidence="10">Inosine triphosphate pyrophosphatase</fullName>
        <shortName evidence="10">ITPase</shortName>
        <shortName evidence="10">Inosine triphosphatase</shortName>
        <ecNumber evidence="10">3.6.1.66</ecNumber>
    </recommendedName>
    <alternativeName>
        <fullName evidence="10">Non-canonical purine NTP pyrophosphatase</fullName>
    </alternativeName>
    <alternativeName>
        <fullName evidence="10">Non-standard purine NTP pyrophosphatase</fullName>
    </alternativeName>
    <alternativeName>
        <fullName evidence="10">Nucleoside-triphosphate diphosphatase</fullName>
    </alternativeName>
    <alternativeName>
        <fullName evidence="10">Nucleoside-triphosphate pyrophosphatase</fullName>
        <shortName evidence="10">NTPase</shortName>
    </alternativeName>
    <alternativeName>
        <fullName evidence="10">XTP/dITP diphosphatase</fullName>
    </alternativeName>
</protein>
<dbReference type="GO" id="GO:0000166">
    <property type="term" value="F:nucleotide binding"/>
    <property type="evidence" value="ECO:0007669"/>
    <property type="project" value="UniProtKB-KW"/>
</dbReference>
<evidence type="ECO:0000256" key="3">
    <source>
        <dbReference type="ARBA" id="ARBA00022723"/>
    </source>
</evidence>
<keyword evidence="3 10" id="KW-0479">Metal-binding</keyword>
<dbReference type="AlphaFoldDB" id="A0A1G4K628"/>
<dbReference type="GO" id="GO:0008828">
    <property type="term" value="F:dATP diphosphatase activity"/>
    <property type="evidence" value="ECO:0007669"/>
    <property type="project" value="EnsemblFungi"/>
</dbReference>
<evidence type="ECO:0000256" key="6">
    <source>
        <dbReference type="ARBA" id="ARBA00022842"/>
    </source>
</evidence>
<dbReference type="GO" id="GO:0009117">
    <property type="term" value="P:nucleotide metabolic process"/>
    <property type="evidence" value="ECO:0007669"/>
    <property type="project" value="UniProtKB-KW"/>
</dbReference>
<dbReference type="PANTHER" id="PTHR11067">
    <property type="entry name" value="INOSINE TRIPHOSPHATE PYROPHOSPHATASE/HAM1 PROTEIN"/>
    <property type="match status" value="1"/>
</dbReference>
<keyword evidence="6 10" id="KW-0460">Magnesium</keyword>
<feature type="binding site" evidence="10">
    <location>
        <position position="74"/>
    </location>
    <ligand>
        <name>Mg(2+)</name>
        <dbReference type="ChEBI" id="CHEBI:18420"/>
    </ligand>
</feature>
<dbReference type="GO" id="GO:0036218">
    <property type="term" value="F:dTTP diphosphatase activity"/>
    <property type="evidence" value="ECO:0007669"/>
    <property type="project" value="EnsemblFungi"/>
</dbReference>
<dbReference type="EC" id="3.6.1.66" evidence="10"/>
<comment type="similarity">
    <text evidence="1 10 11">Belongs to the HAM1 NTPase family.</text>
</comment>
<sequence length="194" mass="21539">MVQQIVFVTGNANKLKEVKMLLAPEVGQEARFELINTDIDLDEVQSSSLEEIARHKVAQAKTVLPEGTAVFVEDTALCFEGYNGLPGAYVKWFLKKVGPEGLVRMLEGFENKGAEAVTTVAYSDAEGEIHIFQGKTSGKIVSPRGSRDFGWDCIFEPVECANKTYAEMEKADKNKISQRSRAFALLQKHLHNDQ</sequence>
<dbReference type="CDD" id="cd00515">
    <property type="entry name" value="HAM1"/>
    <property type="match status" value="1"/>
</dbReference>
<reference evidence="12 13" key="1">
    <citation type="submission" date="2016-03" db="EMBL/GenBank/DDBJ databases">
        <authorList>
            <person name="Devillers H."/>
        </authorList>
    </citation>
    <scope>NUCLEOTIDE SEQUENCE [LARGE SCALE GENOMIC DNA]</scope>
    <source>
        <strain evidence="12">CBS 10888</strain>
    </source>
</reference>
<dbReference type="GO" id="GO:0036217">
    <property type="term" value="F:dGTP diphosphatase activity"/>
    <property type="evidence" value="ECO:0007669"/>
    <property type="project" value="EnsemblFungi"/>
</dbReference>
<dbReference type="SUPFAM" id="SSF52972">
    <property type="entry name" value="ITPase-like"/>
    <property type="match status" value="1"/>
</dbReference>
<comment type="catalytic activity">
    <reaction evidence="10">
        <text>ITP + H2O = IMP + diphosphate + H(+)</text>
        <dbReference type="Rhea" id="RHEA:29399"/>
        <dbReference type="ChEBI" id="CHEBI:15377"/>
        <dbReference type="ChEBI" id="CHEBI:15378"/>
        <dbReference type="ChEBI" id="CHEBI:33019"/>
        <dbReference type="ChEBI" id="CHEBI:58053"/>
        <dbReference type="ChEBI" id="CHEBI:61402"/>
        <dbReference type="EC" id="3.6.1.66"/>
    </reaction>
</comment>
<evidence type="ECO:0000256" key="1">
    <source>
        <dbReference type="ARBA" id="ARBA00008023"/>
    </source>
</evidence>